<feature type="region of interest" description="Disordered" evidence="1">
    <location>
        <begin position="32"/>
        <end position="131"/>
    </location>
</feature>
<feature type="compositionally biased region" description="Low complexity" evidence="1">
    <location>
        <begin position="640"/>
        <end position="654"/>
    </location>
</feature>
<feature type="region of interest" description="Disordered" evidence="1">
    <location>
        <begin position="145"/>
        <end position="173"/>
    </location>
</feature>
<feature type="region of interest" description="Disordered" evidence="1">
    <location>
        <begin position="466"/>
        <end position="493"/>
    </location>
</feature>
<dbReference type="HOGENOM" id="CLU_014533_0_0_1"/>
<dbReference type="Proteomes" id="UP000007796">
    <property type="component" value="Unassembled WGS sequence"/>
</dbReference>
<feature type="compositionally biased region" description="Polar residues" evidence="1">
    <location>
        <begin position="624"/>
        <end position="635"/>
    </location>
</feature>
<feature type="compositionally biased region" description="Polar residues" evidence="1">
    <location>
        <begin position="37"/>
        <end position="56"/>
    </location>
</feature>
<protein>
    <submittedName>
        <fullName evidence="2">Uncharacterized protein</fullName>
    </submittedName>
</protein>
<name>F0X991_GROCL</name>
<feature type="compositionally biased region" description="Polar residues" evidence="1">
    <location>
        <begin position="482"/>
        <end position="492"/>
    </location>
</feature>
<evidence type="ECO:0000313" key="2">
    <source>
        <dbReference type="EMBL" id="EFX05197.1"/>
    </source>
</evidence>
<dbReference type="STRING" id="655863.F0X991"/>
<dbReference type="PANTHER" id="PTHR42106:SF1">
    <property type="match status" value="1"/>
</dbReference>
<feature type="compositionally biased region" description="Low complexity" evidence="1">
    <location>
        <begin position="194"/>
        <end position="205"/>
    </location>
</feature>
<feature type="compositionally biased region" description="Low complexity" evidence="1">
    <location>
        <begin position="102"/>
        <end position="131"/>
    </location>
</feature>
<proteinExistence type="predicted"/>
<evidence type="ECO:0000256" key="1">
    <source>
        <dbReference type="SAM" id="MobiDB-lite"/>
    </source>
</evidence>
<feature type="compositionally biased region" description="Low complexity" evidence="1">
    <location>
        <begin position="284"/>
        <end position="297"/>
    </location>
</feature>
<reference evidence="2 3" key="1">
    <citation type="journal article" date="2011" name="Proc. Natl. Acad. Sci. U.S.A.">
        <title>Genome and transcriptome analyses of the mountain pine beetle-fungal symbiont Grosmannia clavigera, a lodgepole pine pathogen.</title>
        <authorList>
            <person name="DiGuistini S."/>
            <person name="Wang Y."/>
            <person name="Liao N.Y."/>
            <person name="Taylor G."/>
            <person name="Tanguay P."/>
            <person name="Feau N."/>
            <person name="Henrissat B."/>
            <person name="Chan S.K."/>
            <person name="Hesse-Orce U."/>
            <person name="Alamouti S.M."/>
            <person name="Tsui C.K.M."/>
            <person name="Docking R.T."/>
            <person name="Levasseur A."/>
            <person name="Haridas S."/>
            <person name="Robertson G."/>
            <person name="Birol I."/>
            <person name="Holt R.A."/>
            <person name="Marra M.A."/>
            <person name="Hamelin R.C."/>
            <person name="Hirst M."/>
            <person name="Jones S.J.M."/>
            <person name="Bohlmann J."/>
            <person name="Breuil C."/>
        </authorList>
    </citation>
    <scope>NUCLEOTIDE SEQUENCE [LARGE SCALE GENOMIC DNA]</scope>
    <source>
        <strain evidence="3">kw1407 / UAMH 11150</strain>
    </source>
</reference>
<gene>
    <name evidence="2" type="ORF">CMQ_3266</name>
</gene>
<feature type="region of interest" description="Disordered" evidence="1">
    <location>
        <begin position="539"/>
        <end position="574"/>
    </location>
</feature>
<organism evidence="3">
    <name type="scientific">Grosmannia clavigera (strain kw1407 / UAMH 11150)</name>
    <name type="common">Blue stain fungus</name>
    <name type="synonym">Graphiocladiella clavigera</name>
    <dbReference type="NCBI Taxonomy" id="655863"/>
    <lineage>
        <taxon>Eukaryota</taxon>
        <taxon>Fungi</taxon>
        <taxon>Dikarya</taxon>
        <taxon>Ascomycota</taxon>
        <taxon>Pezizomycotina</taxon>
        <taxon>Sordariomycetes</taxon>
        <taxon>Sordariomycetidae</taxon>
        <taxon>Ophiostomatales</taxon>
        <taxon>Ophiostomataceae</taxon>
        <taxon>Leptographium</taxon>
    </lineage>
</organism>
<feature type="compositionally biased region" description="Basic residues" evidence="1">
    <location>
        <begin position="315"/>
        <end position="326"/>
    </location>
</feature>
<feature type="compositionally biased region" description="Polar residues" evidence="1">
    <location>
        <begin position="304"/>
        <end position="313"/>
    </location>
</feature>
<feature type="region of interest" description="Disordered" evidence="1">
    <location>
        <begin position="389"/>
        <end position="417"/>
    </location>
</feature>
<sequence length="712" mass="74598">MDYDDGAVTDDAIQTGLPLAQSAAAATQELTARLAPSPSTKTRSLSDGGCSTSSCRRLSPPPLFLDPNTRRTCRDDSFIGSSTVDTVPVTPRRPSSLQYRGASLQLPASQPPSAQQPQHPSTPASSSSAHILQQQQQFFLNQPTYMAKPTPLSPKLDPSQIYASPTNILPRRSRGLDFSRAATSLHHSTLAEQSSPDSSPLVSGSHAAMNIPGRKPGDYGGATESSTSLWSMMGRSQEKAQPSGSLGSVNYACSDSSSSSDDNDLMDEDLDEPFVTTPQVGRVTTPSMTPTAPSTQSWMPGSPAMNSLLSFQNRQRPRKQPRRKVRGPLGLGFSSIFTPPPAASPAGMSTLSRSPPGYILGRDGGTVAAQQSHARRESISWAANQLHISGSESDDSPKAHTEAGEGPVLTPGRDGQRGVVRRVVTRRGNLLGFARIRAALAEESTPVESDFRREAEVVRQVLESDMEPELLRPRPPPPLRSVATTPNSSPNMPENLDDLADDVMAMDAASAGLGLSVGAKLPTDRRRARSPSMWANLGLHGASARTTPPRQPSCLSPDDVSMDSPLGTGSGSSSNMVFPSGAVFALTASSSRGDTPQPGLKGTSAAPAGPANFKRRAVSPGMSVHNSPITQSPLQRDTMPWGGPSSRPGSNSGSLDAKFFPPLPISGISGGSGGAILADGTAGVNRAGGSKGRVGYQTMADANDSITRLSIE</sequence>
<dbReference type="eggNOG" id="ENOG502S30V">
    <property type="taxonomic scope" value="Eukaryota"/>
</dbReference>
<feature type="compositionally biased region" description="Basic and acidic residues" evidence="1">
    <location>
        <begin position="68"/>
        <end position="77"/>
    </location>
</feature>
<dbReference type="InParanoid" id="F0X991"/>
<feature type="region of interest" description="Disordered" evidence="1">
    <location>
        <begin position="187"/>
        <end position="350"/>
    </location>
</feature>
<dbReference type="AlphaFoldDB" id="F0X991"/>
<feature type="region of interest" description="Disordered" evidence="1">
    <location>
        <begin position="588"/>
        <end position="655"/>
    </location>
</feature>
<accession>F0X991</accession>
<dbReference type="RefSeq" id="XP_014174679.1">
    <property type="nucleotide sequence ID" value="XM_014319204.1"/>
</dbReference>
<feature type="compositionally biased region" description="Acidic residues" evidence="1">
    <location>
        <begin position="261"/>
        <end position="272"/>
    </location>
</feature>
<dbReference type="EMBL" id="GL629735">
    <property type="protein sequence ID" value="EFX05197.1"/>
    <property type="molecule type" value="Genomic_DNA"/>
</dbReference>
<dbReference type="GeneID" id="25976347"/>
<feature type="compositionally biased region" description="Polar residues" evidence="1">
    <location>
        <begin position="239"/>
        <end position="253"/>
    </location>
</feature>
<dbReference type="PANTHER" id="PTHR42106">
    <property type="entry name" value="CHROMOSOME 10, WHOLE GENOME SHOTGUN SEQUENCE"/>
    <property type="match status" value="1"/>
</dbReference>
<evidence type="ECO:0000313" key="3">
    <source>
        <dbReference type="Proteomes" id="UP000007796"/>
    </source>
</evidence>
<dbReference type="OrthoDB" id="340550at2759"/>
<keyword evidence="3" id="KW-1185">Reference proteome</keyword>